<feature type="compositionally biased region" description="Basic residues" evidence="1">
    <location>
        <begin position="412"/>
        <end position="421"/>
    </location>
</feature>
<organism evidence="2 3">
    <name type="scientific">Cephalotrichum gorgonifer</name>
    <dbReference type="NCBI Taxonomy" id="2041049"/>
    <lineage>
        <taxon>Eukaryota</taxon>
        <taxon>Fungi</taxon>
        <taxon>Dikarya</taxon>
        <taxon>Ascomycota</taxon>
        <taxon>Pezizomycotina</taxon>
        <taxon>Sordariomycetes</taxon>
        <taxon>Hypocreomycetidae</taxon>
        <taxon>Microascales</taxon>
        <taxon>Microascaceae</taxon>
        <taxon>Cephalotrichum</taxon>
    </lineage>
</organism>
<evidence type="ECO:0000313" key="2">
    <source>
        <dbReference type="EMBL" id="SPN99830.1"/>
    </source>
</evidence>
<feature type="compositionally biased region" description="Polar residues" evidence="1">
    <location>
        <begin position="1"/>
        <end position="14"/>
    </location>
</feature>
<feature type="region of interest" description="Disordered" evidence="1">
    <location>
        <begin position="1"/>
        <end position="222"/>
    </location>
</feature>
<feature type="region of interest" description="Disordered" evidence="1">
    <location>
        <begin position="400"/>
        <end position="521"/>
    </location>
</feature>
<feature type="compositionally biased region" description="Basic and acidic residues" evidence="1">
    <location>
        <begin position="400"/>
        <end position="411"/>
    </location>
</feature>
<dbReference type="EMBL" id="ONZQ02000003">
    <property type="protein sequence ID" value="SPN99830.1"/>
    <property type="molecule type" value="Genomic_DNA"/>
</dbReference>
<proteinExistence type="predicted"/>
<accession>A0AAE8MVH7</accession>
<reference evidence="2" key="1">
    <citation type="submission" date="2018-03" db="EMBL/GenBank/DDBJ databases">
        <authorList>
            <person name="Guldener U."/>
        </authorList>
    </citation>
    <scope>NUCLEOTIDE SEQUENCE</scope>
</reference>
<feature type="compositionally biased region" description="Basic and acidic residues" evidence="1">
    <location>
        <begin position="434"/>
        <end position="451"/>
    </location>
</feature>
<name>A0AAE8MVH7_9PEZI</name>
<feature type="compositionally biased region" description="Basic residues" evidence="1">
    <location>
        <begin position="327"/>
        <end position="336"/>
    </location>
</feature>
<feature type="compositionally biased region" description="Polar residues" evidence="1">
    <location>
        <begin position="171"/>
        <end position="189"/>
    </location>
</feature>
<feature type="compositionally biased region" description="Basic residues" evidence="1">
    <location>
        <begin position="347"/>
        <end position="359"/>
    </location>
</feature>
<comment type="caution">
    <text evidence="2">The sequence shown here is derived from an EMBL/GenBank/DDBJ whole genome shotgun (WGS) entry which is preliminary data.</text>
</comment>
<evidence type="ECO:0000313" key="3">
    <source>
        <dbReference type="Proteomes" id="UP001187682"/>
    </source>
</evidence>
<feature type="compositionally biased region" description="Basic and acidic residues" evidence="1">
    <location>
        <begin position="337"/>
        <end position="346"/>
    </location>
</feature>
<protein>
    <submittedName>
        <fullName evidence="2">Uncharacterized protein</fullName>
    </submittedName>
</protein>
<feature type="compositionally biased region" description="Basic and acidic residues" evidence="1">
    <location>
        <begin position="481"/>
        <end position="495"/>
    </location>
</feature>
<gene>
    <name evidence="2" type="ORF">DNG_02682</name>
</gene>
<feature type="compositionally biased region" description="Polar residues" evidence="1">
    <location>
        <begin position="120"/>
        <end position="143"/>
    </location>
</feature>
<keyword evidence="3" id="KW-1185">Reference proteome</keyword>
<evidence type="ECO:0000256" key="1">
    <source>
        <dbReference type="SAM" id="MobiDB-lite"/>
    </source>
</evidence>
<dbReference type="AlphaFoldDB" id="A0AAE8MVH7"/>
<sequence>MAASTETLTFSNLYPNRPIRPLPKRRLRERLSPEAAESIRYPPSTRPTSIFYPPYPTDIPDEEYRRNEPPPAEEAHDESGDEVRQFVGAGSGSRNGAYPEGVEDNREPRNAVAPRPQPEVLNTFSSPRQSSKTDQSRHSSSMLPPTDLSADGYESFENTNNKKKRKIPTAGDSSLGGSHSMSDGSTIPVSTGLPGTHLQGDGIGNAQYPPLNGSSTNNKAETPVRGIISSAIAKAGKDSTQQGQENISLLQHSAINRSSPASAQFTFTCESQVPGTYRGDLASGHAPPGYIPANMKQPAMVHGLNTMNGQGPGHRDVSPTGASHGSVGRRRKNRKSINRDLNEQARQRRAKTRENRRRNPTPPEDEWVCDFCIYESIWGEPPVALIRSYEERERRERIAEMNKKRRLEQVKARSRKGKKPAKNPGGKSGNGTKPHHDGPEHDTHAAVHEDVGSELDDVTSEEYADESFHPLDEVDDGELSPIRHDINNHARDGNRGRGGVGDDDGAGGVGRRGDEIQGPPK</sequence>
<feature type="compositionally biased region" description="Basic and acidic residues" evidence="1">
    <location>
        <begin position="62"/>
        <end position="84"/>
    </location>
</feature>
<feature type="region of interest" description="Disordered" evidence="1">
    <location>
        <begin position="303"/>
        <end position="365"/>
    </location>
</feature>
<feature type="compositionally biased region" description="Acidic residues" evidence="1">
    <location>
        <begin position="452"/>
        <end position="465"/>
    </location>
</feature>
<dbReference type="Proteomes" id="UP001187682">
    <property type="component" value="Unassembled WGS sequence"/>
</dbReference>